<dbReference type="AlphaFoldDB" id="A0A5M9KBW1"/>
<organism evidence="1 2">
    <name type="scientific">Monilinia fructicola</name>
    <name type="common">Brown rot fungus</name>
    <name type="synonym">Ciboria fructicola</name>
    <dbReference type="NCBI Taxonomy" id="38448"/>
    <lineage>
        <taxon>Eukaryota</taxon>
        <taxon>Fungi</taxon>
        <taxon>Dikarya</taxon>
        <taxon>Ascomycota</taxon>
        <taxon>Pezizomycotina</taxon>
        <taxon>Leotiomycetes</taxon>
        <taxon>Helotiales</taxon>
        <taxon>Sclerotiniaceae</taxon>
        <taxon>Monilinia</taxon>
    </lineage>
</organism>
<dbReference type="EMBL" id="VICG01000001">
    <property type="protein sequence ID" value="KAA8576395.1"/>
    <property type="molecule type" value="Genomic_DNA"/>
</dbReference>
<protein>
    <submittedName>
        <fullName evidence="1">Uncharacterized protein</fullName>
    </submittedName>
</protein>
<sequence length="128" mass="14811">MVISKVGREKGFVELSHRQNNIYEPFNIFFLFLFTNLNTPWSKLSGEGRFVGSFADQIIICHIYCSYICRCLLLWQRCESKIWLNNAEVWEKGLGLLVLDTGVNNHIITWNPVDRSSDAVLSKLGRKE</sequence>
<proteinExistence type="predicted"/>
<gene>
    <name evidence="1" type="ORF">EYC84_006525</name>
</gene>
<name>A0A5M9KBW1_MONFR</name>
<reference evidence="1 2" key="1">
    <citation type="submission" date="2019-06" db="EMBL/GenBank/DDBJ databases">
        <title>Genome Sequence of the Brown Rot Fungal Pathogen Monilinia fructicola.</title>
        <authorList>
            <person name="De Miccolis Angelini R.M."/>
            <person name="Landi L."/>
            <person name="Abate D."/>
            <person name="Pollastro S."/>
            <person name="Romanazzi G."/>
            <person name="Faretra F."/>
        </authorList>
    </citation>
    <scope>NUCLEOTIDE SEQUENCE [LARGE SCALE GENOMIC DNA]</scope>
    <source>
        <strain evidence="1 2">Mfrc123</strain>
    </source>
</reference>
<accession>A0A5M9KBW1</accession>
<evidence type="ECO:0000313" key="2">
    <source>
        <dbReference type="Proteomes" id="UP000322873"/>
    </source>
</evidence>
<comment type="caution">
    <text evidence="1">The sequence shown here is derived from an EMBL/GenBank/DDBJ whole genome shotgun (WGS) entry which is preliminary data.</text>
</comment>
<evidence type="ECO:0000313" key="1">
    <source>
        <dbReference type="EMBL" id="KAA8576395.1"/>
    </source>
</evidence>
<dbReference type="Proteomes" id="UP000322873">
    <property type="component" value="Unassembled WGS sequence"/>
</dbReference>
<keyword evidence="2" id="KW-1185">Reference proteome</keyword>